<name>A0A1D2A2Q5_AUXPR</name>
<gene>
    <name evidence="4" type="ORF">g.11648</name>
</gene>
<feature type="domain" description="Transcription initiation factor TFIID subunit 2 Ig-like" evidence="2">
    <location>
        <begin position="529"/>
        <end position="676"/>
    </location>
</feature>
<reference evidence="4" key="1">
    <citation type="submission" date="2015-08" db="EMBL/GenBank/DDBJ databases">
        <authorList>
            <person name="Babu N.S."/>
            <person name="Beckwith C.J."/>
            <person name="Beseler K.G."/>
            <person name="Brison A."/>
            <person name="Carone J.V."/>
            <person name="Caskin T.P."/>
            <person name="Diamond M."/>
            <person name="Durham M.E."/>
            <person name="Foxe J.M."/>
            <person name="Go M."/>
            <person name="Henderson B.A."/>
            <person name="Jones I.B."/>
            <person name="McGettigan J.A."/>
            <person name="Micheletti S.J."/>
            <person name="Nasrallah M.E."/>
            <person name="Ortiz D."/>
            <person name="Piller C.R."/>
            <person name="Privatt S.R."/>
            <person name="Schneider S.L."/>
            <person name="Sharp S."/>
            <person name="Smith T.C."/>
            <person name="Stanton J.D."/>
            <person name="Ullery H.E."/>
            <person name="Wilson R.J."/>
            <person name="Serrano M.G."/>
            <person name="Buck G."/>
            <person name="Lee V."/>
            <person name="Wang Y."/>
            <person name="Carvalho R."/>
            <person name="Voegtly L."/>
            <person name="Shi R."/>
            <person name="Duckworth R."/>
            <person name="Johnson A."/>
            <person name="Loviza R."/>
            <person name="Walstead R."/>
            <person name="Shah Z."/>
            <person name="Kiflezghi M."/>
            <person name="Wade K."/>
            <person name="Ball S.L."/>
            <person name="Bradley K.W."/>
            <person name="Asai D.J."/>
            <person name="Bowman C.A."/>
            <person name="Russell D.A."/>
            <person name="Pope W.H."/>
            <person name="Jacobs-Sera D."/>
            <person name="Hendrix R.W."/>
            <person name="Hatfull G.F."/>
        </authorList>
    </citation>
    <scope>NUCLEOTIDE SEQUENCE</scope>
</reference>
<dbReference type="Pfam" id="PF25316">
    <property type="entry name" value="TAF2_3rd"/>
    <property type="match status" value="1"/>
</dbReference>
<dbReference type="InterPro" id="IPR057345">
    <property type="entry name" value="Ig-like_TAF2"/>
</dbReference>
<dbReference type="Gene3D" id="1.10.390.10">
    <property type="entry name" value="Neutral Protease Domain 2"/>
    <property type="match status" value="1"/>
</dbReference>
<proteinExistence type="predicted"/>
<feature type="compositionally biased region" description="Polar residues" evidence="1">
    <location>
        <begin position="487"/>
        <end position="497"/>
    </location>
</feature>
<dbReference type="GO" id="GO:0000976">
    <property type="term" value="F:transcription cis-regulatory region binding"/>
    <property type="evidence" value="ECO:0007669"/>
    <property type="project" value="TreeGrafter"/>
</dbReference>
<feature type="region of interest" description="Disordered" evidence="1">
    <location>
        <begin position="1045"/>
        <end position="1079"/>
    </location>
</feature>
<evidence type="ECO:0000259" key="3">
    <source>
        <dbReference type="Pfam" id="PF25577"/>
    </source>
</evidence>
<dbReference type="InterPro" id="IPR037813">
    <property type="entry name" value="TAF2"/>
</dbReference>
<dbReference type="InterPro" id="IPR057991">
    <property type="entry name" value="TPR_TAF2_C"/>
</dbReference>
<accession>A0A1D2A2Q5</accession>
<evidence type="ECO:0000256" key="1">
    <source>
        <dbReference type="SAM" id="MobiDB-lite"/>
    </source>
</evidence>
<evidence type="ECO:0000259" key="2">
    <source>
        <dbReference type="Pfam" id="PF25316"/>
    </source>
</evidence>
<feature type="region of interest" description="Disordered" evidence="1">
    <location>
        <begin position="478"/>
        <end position="497"/>
    </location>
</feature>
<dbReference type="GO" id="GO:0016251">
    <property type="term" value="F:RNA polymerase II general transcription initiation factor activity"/>
    <property type="evidence" value="ECO:0007669"/>
    <property type="project" value="TreeGrafter"/>
</dbReference>
<dbReference type="GO" id="GO:0005669">
    <property type="term" value="C:transcription factor TFIID complex"/>
    <property type="evidence" value="ECO:0007669"/>
    <property type="project" value="InterPro"/>
</dbReference>
<sequence>MAPPGDQDPSSVKILSQTVFLNVSTVKQACSGCGAGGMCSHSSIRRRNHVSQLATALCRWSEIGLEVPISTAALLFQTAGLAVTCVLVNGVEVQLSPSKAGADSPLPLEAPSLETVTAAHIRHFKDDLSGHVASVPMPSVLDAPLQHAHVTVAFRFGLRNDYGTMLCHGGAGAGPAQGPWPRPLFPELLSDGRDVIGPQTPLRLFLVVPEGHVAVASGKMLECRAHGSSQRRYEYLVAQPATPSIAAGALHGRWHRAPAKPGDPCIVLHAPQSAVECLEATAAFLGLLNDCYSDKLLVPLPLEEYTQVFVPPGVLTRPHITPGWAVHPTTCLVTRGCDEGATGTRLELAAAFAKQVFGLALRPASPADAWLVTGLAAWLVDQFIREYLGRNELQYRKWKASAAVCTADDGSLPPLASQLPGGAATAAQLLAGAFPLSEVMELKAAAVVRLLERRAGEDLFRKHVQTSVAAALSEASTQAAETGAGAPSQTSATPPSRTLDATQFVTELGRLAGFRKDVPAFFARWVLGSGTPRITAGFVYHAGPQRRSVLELALRQEGGTRAAAAAAAAATRVSDSAGAGVGILRVSVQEAEAAVEHPVHLGAEPWKLAELKVNPDVKKVPGRRGAKRRKVQEEAQDESAALLSTLEGVENPLQPVQWVRIDPGGEWLCSVWLEQPLRCWVAQLAHSRDVVAQAEAVAALAQHPSLAAVAALVRCFTDESVYHRVRADAAVALGRRTEGAGVPEGIAALLAFYKKHFWDATLDAPVSCAQHSLSEKLVGQAIIRALGLSRDDDGTTPIDVLLFLSTALEQFPSDLNAHETSDMLAALCSAVGNIRHDLFTDAALVLLERSLHRELVCPSPSGVVGQAVVGALATLGSGPGASPDDEIWRRVRATLASIIADGDVLPELATAATAARLRLELAARGPEAAVAGALRALRVARGSYAKASVVGALLCAGATLGALLSPRLDGGEGTLQPVCLLELEATASAAVDPELRHALHALMRMLLGGSLAVEDAEEDGPAPAEDDVSAPQRITLRLPSALPTISGDDQPVLGQANAAPPSEAAPLPKSGGAAEGCDEPAALSDVGAQSAAFKFVLKL</sequence>
<dbReference type="PANTHER" id="PTHR15137:SF9">
    <property type="entry name" value="TRANSCRIPTION INITIATION FACTOR TFIID SUBUNIT 2"/>
    <property type="match status" value="1"/>
</dbReference>
<evidence type="ECO:0008006" key="5">
    <source>
        <dbReference type="Google" id="ProtNLM"/>
    </source>
</evidence>
<dbReference type="InterPro" id="IPR027268">
    <property type="entry name" value="Peptidase_M4/M1_CTD_sf"/>
</dbReference>
<protein>
    <recommendedName>
        <fullName evidence="5">Transcription initiation factor TFIID subunit 2</fullName>
    </recommendedName>
</protein>
<dbReference type="GO" id="GO:0006367">
    <property type="term" value="P:transcription initiation at RNA polymerase II promoter"/>
    <property type="evidence" value="ECO:0007669"/>
    <property type="project" value="TreeGrafter"/>
</dbReference>
<dbReference type="PANTHER" id="PTHR15137">
    <property type="entry name" value="TRANSCRIPTION INITIATION FACTOR TFIID"/>
    <property type="match status" value="1"/>
</dbReference>
<organism evidence="4">
    <name type="scientific">Auxenochlorella protothecoides</name>
    <name type="common">Green microalga</name>
    <name type="synonym">Chlorella protothecoides</name>
    <dbReference type="NCBI Taxonomy" id="3075"/>
    <lineage>
        <taxon>Eukaryota</taxon>
        <taxon>Viridiplantae</taxon>
        <taxon>Chlorophyta</taxon>
        <taxon>core chlorophytes</taxon>
        <taxon>Trebouxiophyceae</taxon>
        <taxon>Chlorellales</taxon>
        <taxon>Chlorellaceae</taxon>
        <taxon>Auxenochlorella</taxon>
    </lineage>
</organism>
<evidence type="ECO:0000313" key="4">
    <source>
        <dbReference type="EMBL" id="JAT73479.1"/>
    </source>
</evidence>
<dbReference type="SUPFAM" id="SSF55486">
    <property type="entry name" value="Metalloproteases ('zincins'), catalytic domain"/>
    <property type="match status" value="1"/>
</dbReference>
<dbReference type="Pfam" id="PF25577">
    <property type="entry name" value="TPR_TAF2_C"/>
    <property type="match status" value="1"/>
</dbReference>
<feature type="domain" description="Transcription initiation factor TFIID subunit 2 TPR repeats" evidence="3">
    <location>
        <begin position="680"/>
        <end position="805"/>
    </location>
</feature>
<dbReference type="EMBL" id="GDKF01005143">
    <property type="protein sequence ID" value="JAT73479.1"/>
    <property type="molecule type" value="Transcribed_RNA"/>
</dbReference>
<dbReference type="GO" id="GO:0003682">
    <property type="term" value="F:chromatin binding"/>
    <property type="evidence" value="ECO:0007669"/>
    <property type="project" value="TreeGrafter"/>
</dbReference>
<dbReference type="AlphaFoldDB" id="A0A1D2A2Q5"/>